<keyword evidence="2" id="KW-1185">Reference proteome</keyword>
<dbReference type="Pfam" id="PF09697">
    <property type="entry name" value="Porph_ging"/>
    <property type="match status" value="1"/>
</dbReference>
<organism evidence="1 2">
    <name type="scientific">Halpernia humi</name>
    <dbReference type="NCBI Taxonomy" id="493375"/>
    <lineage>
        <taxon>Bacteria</taxon>
        <taxon>Pseudomonadati</taxon>
        <taxon>Bacteroidota</taxon>
        <taxon>Flavobacteriia</taxon>
        <taxon>Flavobacteriales</taxon>
        <taxon>Weeksellaceae</taxon>
        <taxon>Chryseobacterium group</taxon>
        <taxon>Halpernia</taxon>
    </lineage>
</organism>
<evidence type="ECO:0000313" key="1">
    <source>
        <dbReference type="EMBL" id="SEG39958.1"/>
    </source>
</evidence>
<dbReference type="OrthoDB" id="1440774at2"/>
<proteinExistence type="predicted"/>
<gene>
    <name evidence="1" type="ORF">SAMN05421847_2212</name>
</gene>
<dbReference type="EMBL" id="FNUS01000005">
    <property type="protein sequence ID" value="SEG39958.1"/>
    <property type="molecule type" value="Genomic_DNA"/>
</dbReference>
<reference evidence="2" key="1">
    <citation type="submission" date="2016-10" db="EMBL/GenBank/DDBJ databases">
        <authorList>
            <person name="Varghese N."/>
            <person name="Submissions S."/>
        </authorList>
    </citation>
    <scope>NUCLEOTIDE SEQUENCE [LARGE SCALE GENOMIC DNA]</scope>
    <source>
        <strain evidence="2">DSM 21580</strain>
    </source>
</reference>
<name>A0A1H5ZTZ2_9FLAO</name>
<dbReference type="NCBIfam" id="TIGR01200">
    <property type="entry name" value="GLPGLI"/>
    <property type="match status" value="1"/>
</dbReference>
<dbReference type="Proteomes" id="UP000236738">
    <property type="component" value="Unassembled WGS sequence"/>
</dbReference>
<sequence>MKNFFLFCFFISITISAQNQRFMYEYKFIPDSTNLSKVETEIMNNLDISKKGSKFYSRAQQIADSIFSAKSAQNSRPTDFSGIKLGKVKDVVEKMYPDFTTYLFQTLGTDTYKIEDDRKINWKISPDKEKIGEWEVQKATTKMYGRTWTAWFANSFPFQDGPYKFSGLPGLIVKIADQNQTHIFELKAVKNLSDAEEWKSNSEETGYLKSILIKQDIFKKIYQRYRADPVAGIRQMMNQSGVKVEMTDKNGKVLDIKKALIDQEKSMKEGFKKDNNLLELDLIK</sequence>
<dbReference type="AlphaFoldDB" id="A0A1H5ZTZ2"/>
<protein>
    <submittedName>
        <fullName evidence="1">GLPGLI family protein</fullName>
    </submittedName>
</protein>
<dbReference type="RefSeq" id="WP_103914085.1">
    <property type="nucleotide sequence ID" value="NZ_FNUS01000005.1"/>
</dbReference>
<accession>A0A1H5ZTZ2</accession>
<dbReference type="InterPro" id="IPR005901">
    <property type="entry name" value="GLPGLI"/>
</dbReference>
<evidence type="ECO:0000313" key="2">
    <source>
        <dbReference type="Proteomes" id="UP000236738"/>
    </source>
</evidence>